<evidence type="ECO:0000313" key="3">
    <source>
        <dbReference type="EMBL" id="SFK92873.1"/>
    </source>
</evidence>
<gene>
    <name evidence="3" type="ORF">SAMN02745775_1119</name>
</gene>
<dbReference type="InterPro" id="IPR053140">
    <property type="entry name" value="GDSL_Rv0518-like"/>
</dbReference>
<dbReference type="PROSITE" id="PS51318">
    <property type="entry name" value="TAT"/>
    <property type="match status" value="1"/>
</dbReference>
<dbReference type="PANTHER" id="PTHR43784:SF2">
    <property type="entry name" value="GDSL-LIKE LIPASE_ACYLHYDROLASE, PUTATIVE (AFU_ORTHOLOGUE AFUA_2G00820)-RELATED"/>
    <property type="match status" value="1"/>
</dbReference>
<name>A0A1I4DIG4_9PROT</name>
<evidence type="ECO:0000313" key="4">
    <source>
        <dbReference type="Proteomes" id="UP000199473"/>
    </source>
</evidence>
<keyword evidence="1" id="KW-0732">Signal</keyword>
<dbReference type="Proteomes" id="UP000199473">
    <property type="component" value="Unassembled WGS sequence"/>
</dbReference>
<proteinExistence type="predicted"/>
<protein>
    <submittedName>
        <fullName evidence="3">Lysophospholipase L1</fullName>
    </submittedName>
</protein>
<dbReference type="EMBL" id="FOSQ01000011">
    <property type="protein sequence ID" value="SFK92873.1"/>
    <property type="molecule type" value="Genomic_DNA"/>
</dbReference>
<keyword evidence="4" id="KW-1185">Reference proteome</keyword>
<organism evidence="3 4">
    <name type="scientific">Falsiroseomonas stagni DSM 19981</name>
    <dbReference type="NCBI Taxonomy" id="1123062"/>
    <lineage>
        <taxon>Bacteria</taxon>
        <taxon>Pseudomonadati</taxon>
        <taxon>Pseudomonadota</taxon>
        <taxon>Alphaproteobacteria</taxon>
        <taxon>Acetobacterales</taxon>
        <taxon>Roseomonadaceae</taxon>
        <taxon>Falsiroseomonas</taxon>
    </lineage>
</organism>
<dbReference type="AlphaFoldDB" id="A0A1I4DIG4"/>
<dbReference type="SUPFAM" id="SSF52266">
    <property type="entry name" value="SGNH hydrolase"/>
    <property type="match status" value="1"/>
</dbReference>
<dbReference type="InterPro" id="IPR006311">
    <property type="entry name" value="TAT_signal"/>
</dbReference>
<evidence type="ECO:0000259" key="2">
    <source>
        <dbReference type="Pfam" id="PF13472"/>
    </source>
</evidence>
<feature type="domain" description="SGNH hydrolase-type esterase" evidence="2">
    <location>
        <begin position="229"/>
        <end position="431"/>
    </location>
</feature>
<dbReference type="Pfam" id="PF13472">
    <property type="entry name" value="Lipase_GDSL_2"/>
    <property type="match status" value="1"/>
</dbReference>
<evidence type="ECO:0000256" key="1">
    <source>
        <dbReference type="SAM" id="SignalP"/>
    </source>
</evidence>
<accession>A0A1I4DIG4</accession>
<sequence length="445" mass="46266">MVEFRMPRRAVGALMAAAAATPALAQTAAPGRWATSWAASVQGPYPVGNPSAQPNQSFAFPTPAEGARDQSLRMIVRPTVWGPQARFRFSNALGTRPLTLDGVFVGLQHGGAAVMPGTSQAVRFGGQASITIAPGHDAWSDAVALPFASDPASPLLAGRKLAVSFHVAGSSGPMTWHAKALQTSYATAPGAGARGAEETDAAFPHPTASWFFLDAVDMMMPAATPVIVCFGDSITDGTASTMNGDDRWPDVLQRRLHAAQPNRVAVVNAGIGGNQVVGPAQYTPATPFPGGPSALARLDRDVITLSGVTHLIWLEGTNDFSRNGNASAQAVMDGMRRGVATLKEKLPGIRVIGATLTSALGSTSAAHGFAEQDEKRRALNSFIRTSGVFDGFVDFDGPTLDSATGQMKVEFVPDSTTGGPGDKLHPNRAGYVAMAGNIDIAALRL</sequence>
<dbReference type="RefSeq" id="WP_217648809.1">
    <property type="nucleotide sequence ID" value="NZ_FOSQ01000011.1"/>
</dbReference>
<feature type="signal peptide" evidence="1">
    <location>
        <begin position="1"/>
        <end position="25"/>
    </location>
</feature>
<dbReference type="STRING" id="1123062.SAMN02745775_1119"/>
<dbReference type="Gene3D" id="3.40.50.1110">
    <property type="entry name" value="SGNH hydrolase"/>
    <property type="match status" value="1"/>
</dbReference>
<dbReference type="InterPro" id="IPR013830">
    <property type="entry name" value="SGNH_hydro"/>
</dbReference>
<dbReference type="InterPro" id="IPR036514">
    <property type="entry name" value="SGNH_hydro_sf"/>
</dbReference>
<feature type="chain" id="PRO_5011493144" evidence="1">
    <location>
        <begin position="26"/>
        <end position="445"/>
    </location>
</feature>
<dbReference type="GO" id="GO:0016788">
    <property type="term" value="F:hydrolase activity, acting on ester bonds"/>
    <property type="evidence" value="ECO:0007669"/>
    <property type="project" value="UniProtKB-ARBA"/>
</dbReference>
<reference evidence="3 4" key="1">
    <citation type="submission" date="2016-10" db="EMBL/GenBank/DDBJ databases">
        <authorList>
            <person name="de Groot N.N."/>
        </authorList>
    </citation>
    <scope>NUCLEOTIDE SEQUENCE [LARGE SCALE GENOMIC DNA]</scope>
    <source>
        <strain evidence="3 4">DSM 19981</strain>
    </source>
</reference>
<dbReference type="PANTHER" id="PTHR43784">
    <property type="entry name" value="GDSL-LIKE LIPASE/ACYLHYDROLASE, PUTATIVE (AFU_ORTHOLOGUE AFUA_2G00820)-RELATED"/>
    <property type="match status" value="1"/>
</dbReference>